<dbReference type="AlphaFoldDB" id="A0A9W6SUM4"/>
<keyword evidence="1" id="KW-0732">Signal</keyword>
<accession>A0A9W6SUM4</accession>
<proteinExistence type="predicted"/>
<sequence length="125" mass="12609">MRRTIIAAAIGVLALAAPVSASAHPGGADYTPPTGYVTSWGETVPVGGMTLVNADLHGAAHWQICGVNVADTLVAPTCDNSSRSEPAPGGRNALVNVDLHDAAHWQICGINVAASGTAATCDNTH</sequence>
<protein>
    <submittedName>
        <fullName evidence="2">Uncharacterized protein</fullName>
    </submittedName>
</protein>
<dbReference type="Proteomes" id="UP001165079">
    <property type="component" value="Unassembled WGS sequence"/>
</dbReference>
<comment type="caution">
    <text evidence="2">The sequence shown here is derived from an EMBL/GenBank/DDBJ whole genome shotgun (WGS) entry which is preliminary data.</text>
</comment>
<dbReference type="RefSeq" id="WP_285666383.1">
    <property type="nucleotide sequence ID" value="NZ_BSTX01000004.1"/>
</dbReference>
<evidence type="ECO:0000313" key="3">
    <source>
        <dbReference type="Proteomes" id="UP001165079"/>
    </source>
</evidence>
<keyword evidence="3" id="KW-1185">Reference proteome</keyword>
<organism evidence="2 3">
    <name type="scientific">Actinorhabdospora filicis</name>
    <dbReference type="NCBI Taxonomy" id="1785913"/>
    <lineage>
        <taxon>Bacteria</taxon>
        <taxon>Bacillati</taxon>
        <taxon>Actinomycetota</taxon>
        <taxon>Actinomycetes</taxon>
        <taxon>Micromonosporales</taxon>
        <taxon>Micromonosporaceae</taxon>
        <taxon>Actinorhabdospora</taxon>
    </lineage>
</organism>
<evidence type="ECO:0000256" key="1">
    <source>
        <dbReference type="SAM" id="SignalP"/>
    </source>
</evidence>
<gene>
    <name evidence="2" type="ORF">Afil01_58630</name>
</gene>
<feature type="chain" id="PRO_5040926758" evidence="1">
    <location>
        <begin position="24"/>
        <end position="125"/>
    </location>
</feature>
<feature type="signal peptide" evidence="1">
    <location>
        <begin position="1"/>
        <end position="23"/>
    </location>
</feature>
<evidence type="ECO:0000313" key="2">
    <source>
        <dbReference type="EMBL" id="GLZ81056.1"/>
    </source>
</evidence>
<name>A0A9W6SUM4_9ACTN</name>
<reference evidence="2" key="1">
    <citation type="submission" date="2023-03" db="EMBL/GenBank/DDBJ databases">
        <title>Actinorhabdospora filicis NBRC 111898.</title>
        <authorList>
            <person name="Ichikawa N."/>
            <person name="Sato H."/>
            <person name="Tonouchi N."/>
        </authorList>
    </citation>
    <scope>NUCLEOTIDE SEQUENCE</scope>
    <source>
        <strain evidence="2">NBRC 111898</strain>
    </source>
</reference>
<dbReference type="EMBL" id="BSTX01000004">
    <property type="protein sequence ID" value="GLZ81056.1"/>
    <property type="molecule type" value="Genomic_DNA"/>
</dbReference>